<dbReference type="GO" id="GO:0000978">
    <property type="term" value="F:RNA polymerase II cis-regulatory region sequence-specific DNA binding"/>
    <property type="evidence" value="ECO:0007669"/>
    <property type="project" value="TreeGrafter"/>
</dbReference>
<dbReference type="Pfam" id="PF00172">
    <property type="entry name" value="Zn_clus"/>
    <property type="match status" value="1"/>
</dbReference>
<evidence type="ECO:0000256" key="1">
    <source>
        <dbReference type="ARBA" id="ARBA00022723"/>
    </source>
</evidence>
<protein>
    <recommendedName>
        <fullName evidence="7">Zn(2)-C6 fungal-type domain-containing protein</fullName>
    </recommendedName>
</protein>
<feature type="region of interest" description="Disordered" evidence="6">
    <location>
        <begin position="1"/>
        <end position="33"/>
    </location>
</feature>
<dbReference type="InterPro" id="IPR051127">
    <property type="entry name" value="Fungal_SecMet_Regulators"/>
</dbReference>
<dbReference type="AlphaFoldDB" id="A0AAE0WPF9"/>
<dbReference type="EMBL" id="JAUTXT010000014">
    <property type="protein sequence ID" value="KAK3675555.1"/>
    <property type="molecule type" value="Genomic_DNA"/>
</dbReference>
<dbReference type="GO" id="GO:0006351">
    <property type="term" value="P:DNA-templated transcription"/>
    <property type="evidence" value="ECO:0007669"/>
    <property type="project" value="InterPro"/>
</dbReference>
<evidence type="ECO:0000256" key="4">
    <source>
        <dbReference type="ARBA" id="ARBA00023163"/>
    </source>
</evidence>
<dbReference type="PANTHER" id="PTHR47424:SF3">
    <property type="entry name" value="REGULATORY PROTEIN GAL4"/>
    <property type="match status" value="1"/>
</dbReference>
<feature type="domain" description="Zn(2)-C6 fungal-type" evidence="7">
    <location>
        <begin position="42"/>
        <end position="72"/>
    </location>
</feature>
<name>A0AAE0WPF9_9PEZI</name>
<dbReference type="CDD" id="cd00067">
    <property type="entry name" value="GAL4"/>
    <property type="match status" value="1"/>
</dbReference>
<proteinExistence type="predicted"/>
<keyword evidence="4" id="KW-0804">Transcription</keyword>
<keyword evidence="1" id="KW-0479">Metal-binding</keyword>
<dbReference type="GO" id="GO:0000981">
    <property type="term" value="F:DNA-binding transcription factor activity, RNA polymerase II-specific"/>
    <property type="evidence" value="ECO:0007669"/>
    <property type="project" value="InterPro"/>
</dbReference>
<keyword evidence="3" id="KW-0238">DNA-binding</keyword>
<organism evidence="8 9">
    <name type="scientific">Recurvomyces mirabilis</name>
    <dbReference type="NCBI Taxonomy" id="574656"/>
    <lineage>
        <taxon>Eukaryota</taxon>
        <taxon>Fungi</taxon>
        <taxon>Dikarya</taxon>
        <taxon>Ascomycota</taxon>
        <taxon>Pezizomycotina</taxon>
        <taxon>Dothideomycetes</taxon>
        <taxon>Dothideomycetidae</taxon>
        <taxon>Mycosphaerellales</taxon>
        <taxon>Teratosphaeriaceae</taxon>
        <taxon>Recurvomyces</taxon>
    </lineage>
</organism>
<keyword evidence="2" id="KW-0805">Transcription regulation</keyword>
<dbReference type="GO" id="GO:0000435">
    <property type="term" value="P:positive regulation of transcription from RNA polymerase II promoter by galactose"/>
    <property type="evidence" value="ECO:0007669"/>
    <property type="project" value="TreeGrafter"/>
</dbReference>
<dbReference type="SMART" id="SM00066">
    <property type="entry name" value="GAL4"/>
    <property type="match status" value="1"/>
</dbReference>
<keyword evidence="5" id="KW-0539">Nucleus</keyword>
<dbReference type="Proteomes" id="UP001274830">
    <property type="component" value="Unassembled WGS sequence"/>
</dbReference>
<dbReference type="PANTHER" id="PTHR47424">
    <property type="entry name" value="REGULATORY PROTEIN GAL4"/>
    <property type="match status" value="1"/>
</dbReference>
<dbReference type="PROSITE" id="PS50048">
    <property type="entry name" value="ZN2_CY6_FUNGAL_2"/>
    <property type="match status" value="1"/>
</dbReference>
<evidence type="ECO:0000259" key="7">
    <source>
        <dbReference type="PROSITE" id="PS50048"/>
    </source>
</evidence>
<dbReference type="PROSITE" id="PS00463">
    <property type="entry name" value="ZN2_CY6_FUNGAL_1"/>
    <property type="match status" value="1"/>
</dbReference>
<gene>
    <name evidence="8" type="ORF">LTR78_004639</name>
</gene>
<evidence type="ECO:0000256" key="3">
    <source>
        <dbReference type="ARBA" id="ARBA00023125"/>
    </source>
</evidence>
<sequence>MQATFGRSALTKPLGSSAEGLGSTKDDIISRPPNKRRRIAHACETCRQRKSRCNGDRPTCDICTEQGLSCHYRDAATHSAVSSDRQSIVKLENRLKDMERLLHSLTPGRAPSEAFSPPVTLLSDAGDDSSLHNRTSRSAEPHLSPGNVYRDRATSQQPGLAQDSVDGMGTITFADEASSGFFGATSNTAFLQKVVNAQSTSSRFADLDTAGLRGFSRPASPPLEAPHIHNQKLQSVDPFLLPPYAEISRLVDVYFENTGRFWPYLYKPRVHKNVTDMRRAGFRNIERSHLCVLNLMFAFASTHCPSQVPVTIKLQQGDIYLQRALALLSDIRPSAENPESIQALLLATMYLQGTQRSSQTWDVLGRLVNAVFRVGLFREVVGETALDAELRKRTWWTCFVMNITISMTLGRPPPLPTSYMTTELPSEVDLAKLTNDRSAEVFDSCIPTASLLVQTSKMYVVLGRVIEQVYEANVGPLVDNVAVPKLMVDVLQADQELSAFAAALPPPLRLITSAELATVTDAVDAQAHRFRLILTVRLLNVRLLLHRRVLSYVLSQSRNDTTGRDSFYPLSVAGGSLDLCVDAALETIAIISQTTQPNRLLPIWWWSAYFSAKAFTAALTAYGVLIATYKCGLKIHRCSTSELINALQMAFDVLGKLGGDTRQVIRCQKIIRHLIQVVWTLYPPKKTDETAVPARQTDVITVPGVESFDFPSSIDPGFNFEDLDFSSFPDDMSSLFPDGF</sequence>
<dbReference type="Gene3D" id="4.10.240.10">
    <property type="entry name" value="Zn(2)-C6 fungal-type DNA-binding domain"/>
    <property type="match status" value="1"/>
</dbReference>
<dbReference type="GO" id="GO:0008270">
    <property type="term" value="F:zinc ion binding"/>
    <property type="evidence" value="ECO:0007669"/>
    <property type="project" value="InterPro"/>
</dbReference>
<dbReference type="GO" id="GO:0005634">
    <property type="term" value="C:nucleus"/>
    <property type="evidence" value="ECO:0007669"/>
    <property type="project" value="TreeGrafter"/>
</dbReference>
<dbReference type="Pfam" id="PF04082">
    <property type="entry name" value="Fungal_trans"/>
    <property type="match status" value="1"/>
</dbReference>
<evidence type="ECO:0000313" key="8">
    <source>
        <dbReference type="EMBL" id="KAK3675555.1"/>
    </source>
</evidence>
<dbReference type="SMART" id="SM00906">
    <property type="entry name" value="Fungal_trans"/>
    <property type="match status" value="1"/>
</dbReference>
<keyword evidence="9" id="KW-1185">Reference proteome</keyword>
<accession>A0AAE0WPF9</accession>
<dbReference type="InterPro" id="IPR036864">
    <property type="entry name" value="Zn2-C6_fun-type_DNA-bd_sf"/>
</dbReference>
<dbReference type="InterPro" id="IPR001138">
    <property type="entry name" value="Zn2Cys6_DnaBD"/>
</dbReference>
<evidence type="ECO:0000256" key="6">
    <source>
        <dbReference type="SAM" id="MobiDB-lite"/>
    </source>
</evidence>
<evidence type="ECO:0000313" key="9">
    <source>
        <dbReference type="Proteomes" id="UP001274830"/>
    </source>
</evidence>
<dbReference type="CDD" id="cd12148">
    <property type="entry name" value="fungal_TF_MHR"/>
    <property type="match status" value="1"/>
</dbReference>
<dbReference type="InterPro" id="IPR007219">
    <property type="entry name" value="XnlR_reg_dom"/>
</dbReference>
<feature type="region of interest" description="Disordered" evidence="6">
    <location>
        <begin position="107"/>
        <end position="164"/>
    </location>
</feature>
<comment type="caution">
    <text evidence="8">The sequence shown here is derived from an EMBL/GenBank/DDBJ whole genome shotgun (WGS) entry which is preliminary data.</text>
</comment>
<evidence type="ECO:0000256" key="5">
    <source>
        <dbReference type="ARBA" id="ARBA00023242"/>
    </source>
</evidence>
<reference evidence="8" key="1">
    <citation type="submission" date="2023-07" db="EMBL/GenBank/DDBJ databases">
        <title>Black Yeasts Isolated from many extreme environments.</title>
        <authorList>
            <person name="Coleine C."/>
            <person name="Stajich J.E."/>
            <person name="Selbmann L."/>
        </authorList>
    </citation>
    <scope>NUCLEOTIDE SEQUENCE</scope>
    <source>
        <strain evidence="8">CCFEE 5485</strain>
    </source>
</reference>
<evidence type="ECO:0000256" key="2">
    <source>
        <dbReference type="ARBA" id="ARBA00023015"/>
    </source>
</evidence>
<dbReference type="SUPFAM" id="SSF57701">
    <property type="entry name" value="Zn2/Cys6 DNA-binding domain"/>
    <property type="match status" value="1"/>
</dbReference>